<dbReference type="SMART" id="SM00387">
    <property type="entry name" value="HATPase_c"/>
    <property type="match status" value="1"/>
</dbReference>
<evidence type="ECO:0000256" key="7">
    <source>
        <dbReference type="ARBA" id="ARBA00022840"/>
    </source>
</evidence>
<comment type="catalytic activity">
    <reaction evidence="1">
        <text>ATP + protein L-histidine = ADP + protein N-phospho-L-histidine.</text>
        <dbReference type="EC" id="2.7.13.3"/>
    </reaction>
</comment>
<dbReference type="Proteomes" id="UP000237846">
    <property type="component" value="Unassembled WGS sequence"/>
</dbReference>
<dbReference type="Pfam" id="PF07730">
    <property type="entry name" value="HisKA_3"/>
    <property type="match status" value="1"/>
</dbReference>
<dbReference type="Gene3D" id="1.20.5.1930">
    <property type="match status" value="1"/>
</dbReference>
<dbReference type="GO" id="GO:0046983">
    <property type="term" value="F:protein dimerization activity"/>
    <property type="evidence" value="ECO:0007669"/>
    <property type="project" value="InterPro"/>
</dbReference>
<dbReference type="InterPro" id="IPR011712">
    <property type="entry name" value="Sig_transdc_His_kin_sub3_dim/P"/>
</dbReference>
<accession>A0A2T0Q2Q1</accession>
<evidence type="ECO:0000256" key="5">
    <source>
        <dbReference type="ARBA" id="ARBA00022741"/>
    </source>
</evidence>
<dbReference type="GO" id="GO:0005524">
    <property type="term" value="F:ATP binding"/>
    <property type="evidence" value="ECO:0007669"/>
    <property type="project" value="UniProtKB-KW"/>
</dbReference>
<gene>
    <name evidence="11" type="ORF">CLV72_105430</name>
</gene>
<keyword evidence="5" id="KW-0547">Nucleotide-binding</keyword>
<evidence type="ECO:0000256" key="1">
    <source>
        <dbReference type="ARBA" id="ARBA00000085"/>
    </source>
</evidence>
<comment type="caution">
    <text evidence="11">The sequence shown here is derived from an EMBL/GenBank/DDBJ whole genome shotgun (WGS) entry which is preliminary data.</text>
</comment>
<dbReference type="InterPro" id="IPR025828">
    <property type="entry name" value="Put_sensor_dom"/>
</dbReference>
<dbReference type="PANTHER" id="PTHR24421:SF10">
    <property type="entry name" value="NITRATE_NITRITE SENSOR PROTEIN NARQ"/>
    <property type="match status" value="1"/>
</dbReference>
<dbReference type="PANTHER" id="PTHR24421">
    <property type="entry name" value="NITRATE/NITRITE SENSOR PROTEIN NARX-RELATED"/>
    <property type="match status" value="1"/>
</dbReference>
<evidence type="ECO:0000256" key="6">
    <source>
        <dbReference type="ARBA" id="ARBA00022777"/>
    </source>
</evidence>
<evidence type="ECO:0000313" key="12">
    <source>
        <dbReference type="Proteomes" id="UP000237846"/>
    </source>
</evidence>
<keyword evidence="9" id="KW-0812">Transmembrane</keyword>
<reference evidence="11 12" key="1">
    <citation type="submission" date="2018-03" db="EMBL/GenBank/DDBJ databases">
        <title>Genomic Encyclopedia of Archaeal and Bacterial Type Strains, Phase II (KMG-II): from individual species to whole genera.</title>
        <authorList>
            <person name="Goeker M."/>
        </authorList>
    </citation>
    <scope>NUCLEOTIDE SEQUENCE [LARGE SCALE GENOMIC DNA]</scope>
    <source>
        <strain evidence="11 12">DSM 45601</strain>
    </source>
</reference>
<dbReference type="SUPFAM" id="SSF55874">
    <property type="entry name" value="ATPase domain of HSP90 chaperone/DNA topoisomerase II/histidine kinase"/>
    <property type="match status" value="1"/>
</dbReference>
<evidence type="ECO:0000256" key="2">
    <source>
        <dbReference type="ARBA" id="ARBA00012438"/>
    </source>
</evidence>
<evidence type="ECO:0000256" key="4">
    <source>
        <dbReference type="ARBA" id="ARBA00022679"/>
    </source>
</evidence>
<dbReference type="Pfam" id="PF02518">
    <property type="entry name" value="HATPase_c"/>
    <property type="match status" value="1"/>
</dbReference>
<feature type="transmembrane region" description="Helical" evidence="9">
    <location>
        <begin position="48"/>
        <end position="69"/>
    </location>
</feature>
<name>A0A2T0Q2Q1_9ACTN</name>
<dbReference type="Gene3D" id="3.30.565.10">
    <property type="entry name" value="Histidine kinase-like ATPase, C-terminal domain"/>
    <property type="match status" value="1"/>
</dbReference>
<dbReference type="GO" id="GO:0016020">
    <property type="term" value="C:membrane"/>
    <property type="evidence" value="ECO:0007669"/>
    <property type="project" value="InterPro"/>
</dbReference>
<dbReference type="OrthoDB" id="3526306at2"/>
<keyword evidence="7" id="KW-0067">ATP-binding</keyword>
<evidence type="ECO:0000313" key="11">
    <source>
        <dbReference type="EMBL" id="PRX98077.1"/>
    </source>
</evidence>
<evidence type="ECO:0000259" key="10">
    <source>
        <dbReference type="SMART" id="SM00387"/>
    </source>
</evidence>
<keyword evidence="12" id="KW-1185">Reference proteome</keyword>
<dbReference type="InterPro" id="IPR036890">
    <property type="entry name" value="HATPase_C_sf"/>
</dbReference>
<dbReference type="EC" id="2.7.13.3" evidence="2"/>
<keyword evidence="3" id="KW-0597">Phosphoprotein</keyword>
<dbReference type="AlphaFoldDB" id="A0A2T0Q2Q1"/>
<protein>
    <recommendedName>
        <fullName evidence="2">histidine kinase</fullName>
        <ecNumber evidence="2">2.7.13.3</ecNumber>
    </recommendedName>
</protein>
<feature type="domain" description="Histidine kinase/HSP90-like ATPase" evidence="10">
    <location>
        <begin position="331"/>
        <end position="421"/>
    </location>
</feature>
<dbReference type="EMBL" id="PVZC01000005">
    <property type="protein sequence ID" value="PRX98077.1"/>
    <property type="molecule type" value="Genomic_DNA"/>
</dbReference>
<evidence type="ECO:0000256" key="9">
    <source>
        <dbReference type="SAM" id="Phobius"/>
    </source>
</evidence>
<evidence type="ECO:0000256" key="3">
    <source>
        <dbReference type="ARBA" id="ARBA00022553"/>
    </source>
</evidence>
<dbReference type="Pfam" id="PF13796">
    <property type="entry name" value="Sensor"/>
    <property type="match status" value="1"/>
</dbReference>
<keyword evidence="8" id="KW-0902">Two-component regulatory system</keyword>
<organism evidence="11 12">
    <name type="scientific">Allonocardiopsis opalescens</name>
    <dbReference type="NCBI Taxonomy" id="1144618"/>
    <lineage>
        <taxon>Bacteria</taxon>
        <taxon>Bacillati</taxon>
        <taxon>Actinomycetota</taxon>
        <taxon>Actinomycetes</taxon>
        <taxon>Streptosporangiales</taxon>
        <taxon>Allonocardiopsis</taxon>
    </lineage>
</organism>
<keyword evidence="4" id="KW-0808">Transferase</keyword>
<dbReference type="InterPro" id="IPR003594">
    <property type="entry name" value="HATPase_dom"/>
</dbReference>
<dbReference type="InterPro" id="IPR050482">
    <property type="entry name" value="Sensor_HK_TwoCompSys"/>
</dbReference>
<feature type="transmembrane region" description="Helical" evidence="9">
    <location>
        <begin position="168"/>
        <end position="187"/>
    </location>
</feature>
<keyword evidence="9" id="KW-1133">Transmembrane helix</keyword>
<dbReference type="GO" id="GO:0000155">
    <property type="term" value="F:phosphorelay sensor kinase activity"/>
    <property type="evidence" value="ECO:0007669"/>
    <property type="project" value="InterPro"/>
</dbReference>
<keyword evidence="6 11" id="KW-0418">Kinase</keyword>
<dbReference type="RefSeq" id="WP_106248097.1">
    <property type="nucleotide sequence ID" value="NZ_PVZC01000005.1"/>
</dbReference>
<evidence type="ECO:0000256" key="8">
    <source>
        <dbReference type="ARBA" id="ARBA00023012"/>
    </source>
</evidence>
<keyword evidence="9" id="KW-0472">Membrane</keyword>
<feature type="transmembrane region" description="Helical" evidence="9">
    <location>
        <begin position="21"/>
        <end position="42"/>
    </location>
</feature>
<proteinExistence type="predicted"/>
<sequence>MNTLTARSGLSSRLVDGLRSAGYLTVGMASAIASLLVPPLLMVSVASFAVGGLGLLLFPRALAGLRLWADVERRRVGRHLGVEVPLRHRPLPRGIGAQFRRLRSDALVPRELGWVVAHVATGLPLGFLGLFALIGAPATVLQAALWWVAPAGAPVSMLGLPVTDWTGALVLGAGQLAVIGALLLWATSPLARLQARMARALLGRSVKQELAERVETLTETRADALHAHASELRRIERDLHDGTQARLVALAMRLGLAERTLNDDPEKVAALLRDARSGAEEAMTELRQVIRTMYPPILTDRGLVGAASALVARSAVPARLDAGELGSVPAAVEATAYFVVAEALTNAAKHSAAGSVTVGLERRGDRLHVEVVDDGLGGADAGSGTGVSGMARRVAALDGEFTLHSPVGGPTTVRAVLPCGS</sequence>
<dbReference type="CDD" id="cd16917">
    <property type="entry name" value="HATPase_UhpB-NarQ-NarX-like"/>
    <property type="match status" value="1"/>
</dbReference>